<dbReference type="InterPro" id="IPR006203">
    <property type="entry name" value="GHMP_knse_ATP-bd_CS"/>
</dbReference>
<dbReference type="Pfam" id="PF00288">
    <property type="entry name" value="GHMP_kinases_N"/>
    <property type="match status" value="1"/>
</dbReference>
<dbReference type="GO" id="GO:0004335">
    <property type="term" value="F:galactokinase activity"/>
    <property type="evidence" value="ECO:0007669"/>
    <property type="project" value="InterPro"/>
</dbReference>
<evidence type="ECO:0000259" key="6">
    <source>
        <dbReference type="Pfam" id="PF00288"/>
    </source>
</evidence>
<dbReference type="GO" id="GO:0005524">
    <property type="term" value="F:ATP binding"/>
    <property type="evidence" value="ECO:0007669"/>
    <property type="project" value="UniProtKB-KW"/>
</dbReference>
<keyword evidence="5" id="KW-0067">ATP-binding</keyword>
<dbReference type="Proteomes" id="UP000054047">
    <property type="component" value="Unassembled WGS sequence"/>
</dbReference>
<protein>
    <submittedName>
        <fullName evidence="8">GHMP kinase protein</fullName>
    </submittedName>
</protein>
<gene>
    <name evidence="8" type="ORF">ANCDUO_09071</name>
</gene>
<dbReference type="PROSITE" id="PS00627">
    <property type="entry name" value="GHMP_KINASES_ATP"/>
    <property type="match status" value="1"/>
</dbReference>
<evidence type="ECO:0000256" key="4">
    <source>
        <dbReference type="ARBA" id="ARBA00022777"/>
    </source>
</evidence>
<dbReference type="Pfam" id="PF10509">
    <property type="entry name" value="GalKase_gal_bdg"/>
    <property type="match status" value="1"/>
</dbReference>
<dbReference type="Gene3D" id="3.30.70.3170">
    <property type="match status" value="1"/>
</dbReference>
<sequence>MNSDMFRDVYGHSPTVRVFCPGYLNLIGEHIVEHGYGTISIATDTGTEILAAVNGRSDIRITNTDEEYGEILSEFFAEQKALEQGRKRTIWESVNSFRRQYTLDFPLDWAGTSCPEWFDYVFAGWKSVVERLKTEAIGFDILIEGWIPSSVGLSSSSSIVCAAVLAAWAIHTGKGFEGMSREELADLCVRGEHYVDKSGEKIVHLTQILGRDDMGVRFDYFPLSYHLVNIPPIAVFDVLHSGDKPQKAFSSRDLRIAEGKIAGKEALGKRLEEMIAMTEHLPETATRDELEQLLGVEQLNECLSEETNHVSTFKLRSTARYIFSEALRVNRFESACERRDLLAMGMIFNECHESFNKDFECSGKAVDKLVTRCRMSHSYGAHVSGWSGMVVALIDDVRPVYLGDKLVYHAFASSGASIELL</sequence>
<dbReference type="SUPFAM" id="SSF55060">
    <property type="entry name" value="GHMP Kinase, C-terminal domain"/>
    <property type="match status" value="1"/>
</dbReference>
<dbReference type="GO" id="GO:0005829">
    <property type="term" value="C:cytosol"/>
    <property type="evidence" value="ECO:0007669"/>
    <property type="project" value="TreeGrafter"/>
</dbReference>
<evidence type="ECO:0000313" key="9">
    <source>
        <dbReference type="Proteomes" id="UP000054047"/>
    </source>
</evidence>
<dbReference type="InterPro" id="IPR014721">
    <property type="entry name" value="Ribsml_uS5_D2-typ_fold_subgr"/>
</dbReference>
<keyword evidence="4 8" id="KW-0418">Kinase</keyword>
<dbReference type="SUPFAM" id="SSF54211">
    <property type="entry name" value="Ribosomal protein S5 domain 2-like"/>
    <property type="match status" value="1"/>
</dbReference>
<dbReference type="InterPro" id="IPR036554">
    <property type="entry name" value="GHMP_kinase_C_sf"/>
</dbReference>
<feature type="domain" description="Galactokinase N-terminal" evidence="7">
    <location>
        <begin position="6"/>
        <end position="51"/>
    </location>
</feature>
<evidence type="ECO:0000256" key="5">
    <source>
        <dbReference type="ARBA" id="ARBA00022840"/>
    </source>
</evidence>
<dbReference type="Gene3D" id="3.30.230.10">
    <property type="match status" value="1"/>
</dbReference>
<evidence type="ECO:0000313" key="8">
    <source>
        <dbReference type="EMBL" id="KIH60667.1"/>
    </source>
</evidence>
<organism evidence="8 9">
    <name type="scientific">Ancylostoma duodenale</name>
    <dbReference type="NCBI Taxonomy" id="51022"/>
    <lineage>
        <taxon>Eukaryota</taxon>
        <taxon>Metazoa</taxon>
        <taxon>Ecdysozoa</taxon>
        <taxon>Nematoda</taxon>
        <taxon>Chromadorea</taxon>
        <taxon>Rhabditida</taxon>
        <taxon>Rhabditina</taxon>
        <taxon>Rhabditomorpha</taxon>
        <taxon>Strongyloidea</taxon>
        <taxon>Ancylostomatidae</taxon>
        <taxon>Ancylostomatinae</taxon>
        <taxon>Ancylostoma</taxon>
    </lineage>
</organism>
<dbReference type="OrthoDB" id="187738at2759"/>
<dbReference type="InterPro" id="IPR006204">
    <property type="entry name" value="GHMP_kinase_N_dom"/>
</dbReference>
<dbReference type="EMBL" id="KN730760">
    <property type="protein sequence ID" value="KIH60667.1"/>
    <property type="molecule type" value="Genomic_DNA"/>
</dbReference>
<evidence type="ECO:0000256" key="3">
    <source>
        <dbReference type="ARBA" id="ARBA00022741"/>
    </source>
</evidence>
<dbReference type="InterPro" id="IPR020568">
    <property type="entry name" value="Ribosomal_Su5_D2-typ_SF"/>
</dbReference>
<name>A0A0C2DDY7_9BILA</name>
<dbReference type="PANTHER" id="PTHR10457">
    <property type="entry name" value="MEVALONATE KINASE/GALACTOKINASE"/>
    <property type="match status" value="1"/>
</dbReference>
<reference evidence="8 9" key="1">
    <citation type="submission" date="2013-12" db="EMBL/GenBank/DDBJ databases">
        <title>Draft genome of the parsitic nematode Ancylostoma duodenale.</title>
        <authorList>
            <person name="Mitreva M."/>
        </authorList>
    </citation>
    <scope>NUCLEOTIDE SEQUENCE [LARGE SCALE GENOMIC DNA]</scope>
    <source>
        <strain evidence="8 9">Zhejiang</strain>
    </source>
</reference>
<dbReference type="PRINTS" id="PR00959">
    <property type="entry name" value="MEVGALKINASE"/>
</dbReference>
<dbReference type="InterPro" id="IPR000705">
    <property type="entry name" value="Galactokinase"/>
</dbReference>
<feature type="domain" description="GHMP kinase N-terminal" evidence="6">
    <location>
        <begin position="126"/>
        <end position="196"/>
    </location>
</feature>
<dbReference type="InterPro" id="IPR006206">
    <property type="entry name" value="Mevalonate/galactokinase"/>
</dbReference>
<dbReference type="PANTHER" id="PTHR10457:SF7">
    <property type="entry name" value="GALACTOKINASE-RELATED"/>
    <property type="match status" value="1"/>
</dbReference>
<evidence type="ECO:0000256" key="1">
    <source>
        <dbReference type="ARBA" id="ARBA00006566"/>
    </source>
</evidence>
<evidence type="ECO:0000256" key="2">
    <source>
        <dbReference type="ARBA" id="ARBA00022679"/>
    </source>
</evidence>
<dbReference type="GO" id="GO:0006012">
    <property type="term" value="P:galactose metabolic process"/>
    <property type="evidence" value="ECO:0007669"/>
    <property type="project" value="InterPro"/>
</dbReference>
<dbReference type="InterPro" id="IPR019539">
    <property type="entry name" value="GalKase_N"/>
</dbReference>
<evidence type="ECO:0000259" key="7">
    <source>
        <dbReference type="Pfam" id="PF10509"/>
    </source>
</evidence>
<keyword evidence="9" id="KW-1185">Reference proteome</keyword>
<dbReference type="AlphaFoldDB" id="A0A0C2DDY7"/>
<accession>A0A0C2DDY7</accession>
<dbReference type="PIRSF" id="PIRSF000530">
    <property type="entry name" value="Galactokinase"/>
    <property type="match status" value="1"/>
</dbReference>
<dbReference type="Gene3D" id="1.20.1440.340">
    <property type="match status" value="1"/>
</dbReference>
<dbReference type="PRINTS" id="PR00473">
    <property type="entry name" value="GALCTOKINASE"/>
</dbReference>
<proteinExistence type="inferred from homology"/>
<keyword evidence="2" id="KW-0808">Transferase</keyword>
<keyword evidence="3" id="KW-0547">Nucleotide-binding</keyword>
<comment type="similarity">
    <text evidence="1">Belongs to the GHMP kinase family. GalK subfamily.</text>
</comment>